<dbReference type="STRING" id="1447883.A0A2B7WRL5"/>
<evidence type="ECO:0000256" key="3">
    <source>
        <dbReference type="ARBA" id="ARBA00022840"/>
    </source>
</evidence>
<dbReference type="PANTHER" id="PTHR45832:SF22">
    <property type="entry name" value="SERINE_THREONINE-PROTEIN KINASE SAMKA-RELATED"/>
    <property type="match status" value="1"/>
</dbReference>
<feature type="compositionally biased region" description="Basic and acidic residues" evidence="4">
    <location>
        <begin position="1"/>
        <end position="10"/>
    </location>
</feature>
<dbReference type="GO" id="GO:0004672">
    <property type="term" value="F:protein kinase activity"/>
    <property type="evidence" value="ECO:0007669"/>
    <property type="project" value="InterPro"/>
</dbReference>
<feature type="compositionally biased region" description="Basic residues" evidence="4">
    <location>
        <begin position="61"/>
        <end position="70"/>
    </location>
</feature>
<dbReference type="Proteomes" id="UP000224634">
    <property type="component" value="Unassembled WGS sequence"/>
</dbReference>
<dbReference type="Gene3D" id="1.10.510.10">
    <property type="entry name" value="Transferase(Phosphotransferase) domain 1"/>
    <property type="match status" value="1"/>
</dbReference>
<dbReference type="Pfam" id="PF00069">
    <property type="entry name" value="Pkinase"/>
    <property type="match status" value="1"/>
</dbReference>
<feature type="compositionally biased region" description="Low complexity" evidence="4">
    <location>
        <begin position="76"/>
        <end position="85"/>
    </location>
</feature>
<dbReference type="SUPFAM" id="SSF56112">
    <property type="entry name" value="Protein kinase-like (PK-like)"/>
    <property type="match status" value="1"/>
</dbReference>
<evidence type="ECO:0000313" key="6">
    <source>
        <dbReference type="EMBL" id="PGG99137.1"/>
    </source>
</evidence>
<dbReference type="EMBL" id="PDNA01000277">
    <property type="protein sequence ID" value="PGG99137.1"/>
    <property type="molecule type" value="Genomic_DNA"/>
</dbReference>
<feature type="domain" description="Protein kinase" evidence="5">
    <location>
        <begin position="110"/>
        <end position="328"/>
    </location>
</feature>
<gene>
    <name evidence="6" type="ORF">AJ80_09401</name>
</gene>
<dbReference type="GO" id="GO:0005524">
    <property type="term" value="F:ATP binding"/>
    <property type="evidence" value="ECO:0007669"/>
    <property type="project" value="UniProtKB-KW"/>
</dbReference>
<dbReference type="InterPro" id="IPR051931">
    <property type="entry name" value="PAK3-like"/>
</dbReference>
<accession>A0A2B7WRL5</accession>
<feature type="region of interest" description="Disordered" evidence="4">
    <location>
        <begin position="1"/>
        <end position="94"/>
    </location>
</feature>
<comment type="similarity">
    <text evidence="1">Belongs to the protein kinase superfamily. STE Ser/Thr protein kinase family. STE20 subfamily.</text>
</comment>
<evidence type="ECO:0000256" key="1">
    <source>
        <dbReference type="ARBA" id="ARBA00008874"/>
    </source>
</evidence>
<reference evidence="6 7" key="1">
    <citation type="submission" date="2017-10" db="EMBL/GenBank/DDBJ databases">
        <title>Comparative genomics in systemic dimorphic fungi from Ajellomycetaceae.</title>
        <authorList>
            <person name="Munoz J.F."/>
            <person name="Mcewen J.G."/>
            <person name="Clay O.K."/>
            <person name="Cuomo C.A."/>
        </authorList>
    </citation>
    <scope>NUCLEOTIDE SEQUENCE [LARGE SCALE GENOMIC DNA]</scope>
    <source>
        <strain evidence="6 7">UAMH7299</strain>
    </source>
</reference>
<name>A0A2B7WRL5_POLH7</name>
<dbReference type="InterPro" id="IPR000719">
    <property type="entry name" value="Prot_kinase_dom"/>
</dbReference>
<evidence type="ECO:0000259" key="5">
    <source>
        <dbReference type="PROSITE" id="PS50011"/>
    </source>
</evidence>
<dbReference type="InterPro" id="IPR011009">
    <property type="entry name" value="Kinase-like_dom_sf"/>
</dbReference>
<evidence type="ECO:0000256" key="2">
    <source>
        <dbReference type="ARBA" id="ARBA00022741"/>
    </source>
</evidence>
<dbReference type="PROSITE" id="PS50011">
    <property type="entry name" value="PROTEIN_KINASE_DOM"/>
    <property type="match status" value="1"/>
</dbReference>
<comment type="caution">
    <text evidence="6">The sequence shown here is derived from an EMBL/GenBank/DDBJ whole genome shotgun (WGS) entry which is preliminary data.</text>
</comment>
<keyword evidence="2" id="KW-0547">Nucleotide-binding</keyword>
<dbReference type="PANTHER" id="PTHR45832">
    <property type="entry name" value="SERINE/THREONINE-PROTEIN KINASE SAMKA-RELATED-RELATED"/>
    <property type="match status" value="1"/>
</dbReference>
<proteinExistence type="inferred from homology"/>
<organism evidence="6 7">
    <name type="scientific">Polytolypa hystricis (strain UAMH7299)</name>
    <dbReference type="NCBI Taxonomy" id="1447883"/>
    <lineage>
        <taxon>Eukaryota</taxon>
        <taxon>Fungi</taxon>
        <taxon>Dikarya</taxon>
        <taxon>Ascomycota</taxon>
        <taxon>Pezizomycotina</taxon>
        <taxon>Eurotiomycetes</taxon>
        <taxon>Eurotiomycetidae</taxon>
        <taxon>Onygenales</taxon>
        <taxon>Onygenales incertae sedis</taxon>
        <taxon>Polytolypa</taxon>
    </lineage>
</organism>
<protein>
    <recommendedName>
        <fullName evidence="5">Protein kinase domain-containing protein</fullName>
    </recommendedName>
</protein>
<evidence type="ECO:0000313" key="7">
    <source>
        <dbReference type="Proteomes" id="UP000224634"/>
    </source>
</evidence>
<evidence type="ECO:0000256" key="4">
    <source>
        <dbReference type="SAM" id="MobiDB-lite"/>
    </source>
</evidence>
<dbReference type="OrthoDB" id="4062651at2759"/>
<sequence length="328" mass="36161">MSPEITDRRGTVFPRGTDSELSAWQPQAKTAIPCNVPPQQDSTPNIEKPSTIAPITEKSLWKRRAGRNRLLKNANPRIKSPSPRIQSPPPKPHSPFLLHEEPWTRYRPFMEEADQAGAALIAHINDPTFNIVAVKTKRLTAAEKVSNLKKACHPNIVSLKKVYQSNMTLFLLYEAVDASHVSLAEIEDSPGDPMNEVEIAAVCWQILCGLSFIHKELRVVHGAINTKNVLLSKRGIVKIANVADGMLRATPGTELDDSRALGDMVGELIVGSSGPQIREFLEATKFSNTESLLKHVFLEFSPGSGCLVPHVRVAVRNRISAWRLIPAA</sequence>
<keyword evidence="3" id="KW-0067">ATP-binding</keyword>
<dbReference type="AlphaFoldDB" id="A0A2B7WRL5"/>
<keyword evidence="7" id="KW-1185">Reference proteome</keyword>
<feature type="compositionally biased region" description="Polar residues" evidence="4">
    <location>
        <begin position="19"/>
        <end position="28"/>
    </location>
</feature>